<evidence type="ECO:0000313" key="7">
    <source>
        <dbReference type="EMBL" id="KEZ42665.1"/>
    </source>
</evidence>
<dbReference type="InterPro" id="IPR025714">
    <property type="entry name" value="Methyltranfer_dom"/>
</dbReference>
<comment type="similarity">
    <text evidence="5">Belongs to the class I-like SAM-binding methyltransferase superfamily. EFM4 family.</text>
</comment>
<dbReference type="CDD" id="cd02440">
    <property type="entry name" value="AdoMet_MTases"/>
    <property type="match status" value="1"/>
</dbReference>
<dbReference type="AlphaFoldDB" id="A0A084G5Q3"/>
<comment type="caution">
    <text evidence="7">The sequence shown here is derived from an EMBL/GenBank/DDBJ whole genome shotgun (WGS) entry which is preliminary data.</text>
</comment>
<evidence type="ECO:0000256" key="1">
    <source>
        <dbReference type="ARBA" id="ARBA00022490"/>
    </source>
</evidence>
<evidence type="ECO:0000256" key="4">
    <source>
        <dbReference type="ARBA" id="ARBA00022691"/>
    </source>
</evidence>
<dbReference type="HAMAP" id="MF_03188">
    <property type="entry name" value="Methyltr_EFM4"/>
    <property type="match status" value="1"/>
</dbReference>
<protein>
    <recommendedName>
        <fullName evidence="5">Protein-lysine N-methyltransferase EFM4</fullName>
        <ecNumber evidence="5">2.1.1.-</ecNumber>
    </recommendedName>
    <alternativeName>
        <fullName evidence="5">Elongation factor methyltransferase 4</fullName>
    </alternativeName>
</protein>
<dbReference type="Proteomes" id="UP000028545">
    <property type="component" value="Unassembled WGS sequence"/>
</dbReference>
<dbReference type="Pfam" id="PF13847">
    <property type="entry name" value="Methyltransf_31"/>
    <property type="match status" value="1"/>
</dbReference>
<dbReference type="SUPFAM" id="SSF53335">
    <property type="entry name" value="S-adenosyl-L-methionine-dependent methyltransferases"/>
    <property type="match status" value="1"/>
</dbReference>
<gene>
    <name evidence="5" type="primary">EFM4</name>
    <name evidence="7" type="ORF">SAPIO_CDS5921</name>
</gene>
<organism evidence="7 8">
    <name type="scientific">Pseudallescheria apiosperma</name>
    <name type="common">Scedosporium apiospermum</name>
    <dbReference type="NCBI Taxonomy" id="563466"/>
    <lineage>
        <taxon>Eukaryota</taxon>
        <taxon>Fungi</taxon>
        <taxon>Dikarya</taxon>
        <taxon>Ascomycota</taxon>
        <taxon>Pezizomycotina</taxon>
        <taxon>Sordariomycetes</taxon>
        <taxon>Hypocreomycetidae</taxon>
        <taxon>Microascales</taxon>
        <taxon>Microascaceae</taxon>
        <taxon>Scedosporium</taxon>
    </lineage>
</organism>
<keyword evidence="1 5" id="KW-0963">Cytoplasm</keyword>
<dbReference type="GO" id="GO:0032259">
    <property type="term" value="P:methylation"/>
    <property type="evidence" value="ECO:0007669"/>
    <property type="project" value="UniProtKB-KW"/>
</dbReference>
<proteinExistence type="inferred from homology"/>
<keyword evidence="3 5" id="KW-0808">Transferase</keyword>
<dbReference type="RefSeq" id="XP_016642464.1">
    <property type="nucleotide sequence ID" value="XM_016788148.1"/>
</dbReference>
<evidence type="ECO:0000313" key="8">
    <source>
        <dbReference type="Proteomes" id="UP000028545"/>
    </source>
</evidence>
<evidence type="ECO:0000256" key="2">
    <source>
        <dbReference type="ARBA" id="ARBA00022603"/>
    </source>
</evidence>
<accession>A0A084G5Q3</accession>
<comment type="subcellular location">
    <subcellularLocation>
        <location evidence="5">Cytoplasm</location>
    </subcellularLocation>
</comment>
<dbReference type="EMBL" id="JOWA01000099">
    <property type="protein sequence ID" value="KEZ42665.1"/>
    <property type="molecule type" value="Genomic_DNA"/>
</dbReference>
<sequence>MADHPPSHPAHLEPSKLGTKEYWDALYSTELTNHALNPSDTGTVWFDDSDAEQKLLDFLPTISPALSPETTSLLDLGCGNGSLLFALRREGWSGPALGIDYSANSISLARRIEEAERAEGGGPATRFQTWDLLRGDLEDVLSGEQRGGWDVVLDKGTFDAICLSDEKDEQGRRICEGYKDRIAALVKPHGGLFIVTSCNWTEGELRAWFVEGTGGEFEEWGRVEYRAFVFGGAKGQTISTLCFRRG</sequence>
<evidence type="ECO:0000256" key="3">
    <source>
        <dbReference type="ARBA" id="ARBA00022679"/>
    </source>
</evidence>
<dbReference type="GO" id="GO:0005737">
    <property type="term" value="C:cytoplasm"/>
    <property type="evidence" value="ECO:0007669"/>
    <property type="project" value="UniProtKB-SubCell"/>
</dbReference>
<evidence type="ECO:0000259" key="6">
    <source>
        <dbReference type="Pfam" id="PF13847"/>
    </source>
</evidence>
<keyword evidence="2 5" id="KW-0489">Methyltransferase</keyword>
<dbReference type="GO" id="GO:0016192">
    <property type="term" value="P:vesicle-mediated transport"/>
    <property type="evidence" value="ECO:0007669"/>
    <property type="project" value="UniProtKB-UniRule"/>
</dbReference>
<dbReference type="OMA" id="PTPSFQF"/>
<dbReference type="Gene3D" id="3.40.50.150">
    <property type="entry name" value="Vaccinia Virus protein VP39"/>
    <property type="match status" value="1"/>
</dbReference>
<keyword evidence="5" id="KW-0813">Transport</keyword>
<dbReference type="EC" id="2.1.1.-" evidence="5"/>
<evidence type="ECO:0000256" key="5">
    <source>
        <dbReference type="HAMAP-Rule" id="MF_03188"/>
    </source>
</evidence>
<dbReference type="VEuPathDB" id="FungiDB:SAPIO_CDS5921"/>
<name>A0A084G5Q3_PSEDA</name>
<dbReference type="KEGG" id="sapo:SAPIO_CDS5921"/>
<comment type="function">
    <text evidence="5">S-adenosyl-L-methionine-dependent protein-lysine N-methyltransferase that mono- and dimethylates elongation factor 1-alpha at 'Lys-316'. May play a role in intracellular transport.</text>
</comment>
<keyword evidence="8" id="KW-1185">Reference proteome</keyword>
<dbReference type="GeneID" id="27724993"/>
<feature type="domain" description="Methyltransferase" evidence="6">
    <location>
        <begin position="71"/>
        <end position="205"/>
    </location>
</feature>
<dbReference type="GO" id="GO:0016279">
    <property type="term" value="F:protein-lysine N-methyltransferase activity"/>
    <property type="evidence" value="ECO:0007669"/>
    <property type="project" value="UniProtKB-UniRule"/>
</dbReference>
<dbReference type="InterPro" id="IPR029063">
    <property type="entry name" value="SAM-dependent_MTases_sf"/>
</dbReference>
<dbReference type="GO" id="GO:0006417">
    <property type="term" value="P:regulation of translation"/>
    <property type="evidence" value="ECO:0007669"/>
    <property type="project" value="EnsemblFungi"/>
</dbReference>
<dbReference type="HOGENOM" id="CLU_044783_1_0_1"/>
<reference evidence="7 8" key="1">
    <citation type="journal article" date="2014" name="Genome Announc.">
        <title>Draft genome sequence of the pathogenic fungus Scedosporium apiospermum.</title>
        <authorList>
            <person name="Vandeputte P."/>
            <person name="Ghamrawi S."/>
            <person name="Rechenmann M."/>
            <person name="Iltis A."/>
            <person name="Giraud S."/>
            <person name="Fleury M."/>
            <person name="Thornton C."/>
            <person name="Delhaes L."/>
            <person name="Meyer W."/>
            <person name="Papon N."/>
            <person name="Bouchara J.P."/>
        </authorList>
    </citation>
    <scope>NUCLEOTIDE SEQUENCE [LARGE SCALE GENOMIC DNA]</scope>
    <source>
        <strain evidence="7 8">IHEM 14462</strain>
    </source>
</reference>
<dbReference type="OrthoDB" id="10069295at2759"/>
<keyword evidence="4 5" id="KW-0949">S-adenosyl-L-methionine</keyword>
<dbReference type="PANTHER" id="PTHR12843">
    <property type="entry name" value="PROTEIN-LYSINE N-METHYLTRANSFERASE METTL10"/>
    <property type="match status" value="1"/>
</dbReference>
<dbReference type="PANTHER" id="PTHR12843:SF5">
    <property type="entry name" value="EEF1A LYSINE METHYLTRANSFERASE 2"/>
    <property type="match status" value="1"/>
</dbReference>
<dbReference type="InterPro" id="IPR026635">
    <property type="entry name" value="Efm4/METTL10"/>
</dbReference>